<dbReference type="SUPFAM" id="SSF161065">
    <property type="entry name" value="ATP synthase D chain-like"/>
    <property type="match status" value="1"/>
</dbReference>
<evidence type="ECO:0000256" key="11">
    <source>
        <dbReference type="ARBA" id="ARBA00023310"/>
    </source>
</evidence>
<evidence type="ECO:0000256" key="13">
    <source>
        <dbReference type="SAM" id="Coils"/>
    </source>
</evidence>
<dbReference type="GO" id="GO:0045259">
    <property type="term" value="C:proton-transporting ATP synthase complex"/>
    <property type="evidence" value="ECO:0007669"/>
    <property type="project" value="UniProtKB-KW"/>
</dbReference>
<comment type="function">
    <text evidence="12">Mitochondrial membrane ATP synthase (F(1)F(0) ATP synthase or Complex V) produces ATP from ADP in the presence of a proton gradient across the membrane which is generated by electron transport complexes of the respiratory chain. F-type ATPases consist of two structural domains, F(1) - containing the extramembraneous catalytic core, and F(0) - containing the membrane proton channel, linked together by a central stalk and a peripheral stalk. During catalysis, ATP synthesis in the catalytic domain of F(1) is coupled via a rotary mechanism of the central stalk subunits to proton translocation.</text>
</comment>
<evidence type="ECO:0000256" key="5">
    <source>
        <dbReference type="ARBA" id="ARBA00022547"/>
    </source>
</evidence>
<evidence type="ECO:0000313" key="15">
    <source>
        <dbReference type="Proteomes" id="UP000449547"/>
    </source>
</evidence>
<evidence type="ECO:0000256" key="12">
    <source>
        <dbReference type="PIRNR" id="PIRNR005514"/>
    </source>
</evidence>
<keyword evidence="10 12" id="KW-0472">Membrane</keyword>
<evidence type="ECO:0000313" key="14">
    <source>
        <dbReference type="EMBL" id="KAA8901980.1"/>
    </source>
</evidence>
<dbReference type="InterPro" id="IPR036228">
    <property type="entry name" value="ATP_synth_F0_dsu_sf_mt"/>
</dbReference>
<evidence type="ECO:0000256" key="3">
    <source>
        <dbReference type="ARBA" id="ARBA00021688"/>
    </source>
</evidence>
<dbReference type="EMBL" id="SWFT01000096">
    <property type="protein sequence ID" value="KAA8901980.1"/>
    <property type="molecule type" value="Genomic_DNA"/>
</dbReference>
<comment type="subcellular location">
    <subcellularLocation>
        <location evidence="1 12">Mitochondrion inner membrane</location>
    </subcellularLocation>
</comment>
<dbReference type="OrthoDB" id="35799at2759"/>
<dbReference type="OMA" id="VSKGRWA"/>
<comment type="similarity">
    <text evidence="2 12">Belongs to the ATPase d subunit family.</text>
</comment>
<evidence type="ECO:0000256" key="2">
    <source>
        <dbReference type="ARBA" id="ARBA00006842"/>
    </source>
</evidence>
<keyword evidence="6 12" id="KW-0375">Hydrogen ion transport</keyword>
<name>A0A642UMW1_DIURU</name>
<keyword evidence="8 12" id="KW-0406">Ion transport</keyword>
<dbReference type="InterPro" id="IPR008689">
    <property type="entry name" value="ATP_synth_F0_dsu_mt"/>
</dbReference>
<keyword evidence="5" id="KW-0138">CF(0)</keyword>
<gene>
    <name evidence="14" type="ORF">DIURU_003031</name>
</gene>
<organism evidence="14 15">
    <name type="scientific">Diutina rugosa</name>
    <name type="common">Yeast</name>
    <name type="synonym">Candida rugosa</name>
    <dbReference type="NCBI Taxonomy" id="5481"/>
    <lineage>
        <taxon>Eukaryota</taxon>
        <taxon>Fungi</taxon>
        <taxon>Dikarya</taxon>
        <taxon>Ascomycota</taxon>
        <taxon>Saccharomycotina</taxon>
        <taxon>Pichiomycetes</taxon>
        <taxon>Debaryomycetaceae</taxon>
        <taxon>Diutina</taxon>
    </lineage>
</organism>
<keyword evidence="11" id="KW-0066">ATP synthesis</keyword>
<dbReference type="Gene3D" id="6.10.280.70">
    <property type="match status" value="1"/>
</dbReference>
<keyword evidence="4 12" id="KW-0813">Transport</keyword>
<reference evidence="14 15" key="1">
    <citation type="submission" date="2019-07" db="EMBL/GenBank/DDBJ databases">
        <title>Genome assembly of two rare yeast pathogens: Diutina rugosa and Trichomonascus ciferrii.</title>
        <authorList>
            <person name="Mixao V."/>
            <person name="Saus E."/>
            <person name="Hansen A."/>
            <person name="Lass-Flor C."/>
            <person name="Gabaldon T."/>
        </authorList>
    </citation>
    <scope>NUCLEOTIDE SEQUENCE [LARGE SCALE GENOMIC DNA]</scope>
    <source>
        <strain evidence="14 15">CBS 613</strain>
    </source>
</reference>
<dbReference type="GeneID" id="54781682"/>
<keyword evidence="9 12" id="KW-0496">Mitochondrion</keyword>
<keyword evidence="7 12" id="KW-0999">Mitochondrion inner membrane</keyword>
<dbReference type="AlphaFoldDB" id="A0A642UMW1"/>
<evidence type="ECO:0000256" key="8">
    <source>
        <dbReference type="ARBA" id="ARBA00023065"/>
    </source>
</evidence>
<keyword evidence="13" id="KW-0175">Coiled coil</keyword>
<comment type="caution">
    <text evidence="14">The sequence shown here is derived from an EMBL/GenBank/DDBJ whole genome shotgun (WGS) entry which is preliminary data.</text>
</comment>
<keyword evidence="15" id="KW-1185">Reference proteome</keyword>
<sequence length="174" mass="19297">MSNVAKQAATKIEWSRVISSLGLTGQTAASLSAFKKRNDDAKKAVLDLEAQPQTVDFAHYRKVLSNQKVIDEVEKYVKSFTPAKPDVSKVIANIEIFENAAVDNAKLTEKSVTEEIKQLQATLKDIESARPFDQLTVDDVAAASDLDKKVTYMVKNGKWEVPGYKEKFGDLTLM</sequence>
<accession>A0A642UMW1</accession>
<dbReference type="Pfam" id="PF05873">
    <property type="entry name" value="Mt_ATP-synt_D"/>
    <property type="match status" value="1"/>
</dbReference>
<feature type="coiled-coil region" evidence="13">
    <location>
        <begin position="102"/>
        <end position="129"/>
    </location>
</feature>
<dbReference type="VEuPathDB" id="FungiDB:DIURU_003031"/>
<dbReference type="GO" id="GO:0015078">
    <property type="term" value="F:proton transmembrane transporter activity"/>
    <property type="evidence" value="ECO:0007669"/>
    <property type="project" value="InterPro"/>
</dbReference>
<dbReference type="GO" id="GO:0015986">
    <property type="term" value="P:proton motive force-driven ATP synthesis"/>
    <property type="evidence" value="ECO:0007669"/>
    <property type="project" value="UniProtKB-UniRule"/>
</dbReference>
<evidence type="ECO:0000256" key="4">
    <source>
        <dbReference type="ARBA" id="ARBA00022448"/>
    </source>
</evidence>
<dbReference type="RefSeq" id="XP_034012167.1">
    <property type="nucleotide sequence ID" value="XM_034155749.1"/>
</dbReference>
<evidence type="ECO:0000256" key="7">
    <source>
        <dbReference type="ARBA" id="ARBA00022792"/>
    </source>
</evidence>
<protein>
    <recommendedName>
        <fullName evidence="3 12">ATP synthase subunit d, mitochondrial</fullName>
    </recommendedName>
</protein>
<dbReference type="Proteomes" id="UP000449547">
    <property type="component" value="Unassembled WGS sequence"/>
</dbReference>
<dbReference type="PANTHER" id="PTHR12700">
    <property type="entry name" value="ATP SYNTHASE SUBUNIT D, MITOCHONDRIAL"/>
    <property type="match status" value="1"/>
</dbReference>
<evidence type="ECO:0000256" key="6">
    <source>
        <dbReference type="ARBA" id="ARBA00022781"/>
    </source>
</evidence>
<evidence type="ECO:0000256" key="10">
    <source>
        <dbReference type="ARBA" id="ARBA00023136"/>
    </source>
</evidence>
<dbReference type="GO" id="GO:0005743">
    <property type="term" value="C:mitochondrial inner membrane"/>
    <property type="evidence" value="ECO:0007669"/>
    <property type="project" value="UniProtKB-SubCell"/>
</dbReference>
<proteinExistence type="inferred from homology"/>
<evidence type="ECO:0000256" key="1">
    <source>
        <dbReference type="ARBA" id="ARBA00004273"/>
    </source>
</evidence>
<evidence type="ECO:0000256" key="9">
    <source>
        <dbReference type="ARBA" id="ARBA00023128"/>
    </source>
</evidence>
<dbReference type="PIRSF" id="PIRSF005514">
    <property type="entry name" value="ATPase_F0_D_mt"/>
    <property type="match status" value="1"/>
</dbReference>